<evidence type="ECO:0000313" key="1">
    <source>
        <dbReference type="EMBL" id="ORY48512.1"/>
    </source>
</evidence>
<proteinExistence type="predicted"/>
<accession>A0A1Y2CND4</accession>
<evidence type="ECO:0000313" key="2">
    <source>
        <dbReference type="Proteomes" id="UP000193642"/>
    </source>
</evidence>
<organism evidence="1 2">
    <name type="scientific">Rhizoclosmatium globosum</name>
    <dbReference type="NCBI Taxonomy" id="329046"/>
    <lineage>
        <taxon>Eukaryota</taxon>
        <taxon>Fungi</taxon>
        <taxon>Fungi incertae sedis</taxon>
        <taxon>Chytridiomycota</taxon>
        <taxon>Chytridiomycota incertae sedis</taxon>
        <taxon>Chytridiomycetes</taxon>
        <taxon>Chytridiales</taxon>
        <taxon>Chytriomycetaceae</taxon>
        <taxon>Rhizoclosmatium</taxon>
    </lineage>
</organism>
<dbReference type="OrthoDB" id="2156787at2759"/>
<gene>
    <name evidence="1" type="ORF">BCR33DRAFT_37171</name>
</gene>
<protein>
    <submittedName>
        <fullName evidence="1">Uncharacterized protein</fullName>
    </submittedName>
</protein>
<dbReference type="Proteomes" id="UP000193642">
    <property type="component" value="Unassembled WGS sequence"/>
</dbReference>
<dbReference type="AlphaFoldDB" id="A0A1Y2CND4"/>
<dbReference type="EMBL" id="MCGO01000011">
    <property type="protein sequence ID" value="ORY48512.1"/>
    <property type="molecule type" value="Genomic_DNA"/>
</dbReference>
<sequence length="587" mass="65199">MIRNYPHWRANLLYSVWPKGRFTSERLNSFLNYLLMPSCTVCAEFNLALLSDVLDLRSELLHKTEKLIVLLGGVAQTSPYPPRKGPHPLKESFSNDGIEVIPNVPKSPRDPSPISSHLDLGLRWTADDYKLDIEANKSTVPTIEVFDKTRNRRLSTVSAVSKQSKKSKSERIDQSIPLKSSMDILTNIFSNRNSRVRRSSITSKRPLSQVTTHVVEITAPKSDHEIVGSPPNQKSSQFSEKLDNAAVTTTNAHKSDGTRTKGESIAERVLANQSVKSSNTSLESAKSSSMLPSLGRYMFAQNTALQQLLKRDVNATRNQQSLVGMERNLETIDSNSEFSDSAVHRSTHSFADMADKEESNMMHNYAFASFKPKKSSDQLLRHSSDRIEYVPPPNAGFPVKKKSQQIGKSQEFALKPKPGGGNAFTAASQEIVHGWSSRASAVHASKRHSGTGTVQSHDGKENREDAVYKNAGGDNGKGWLGSVYLFLFLLPAFDNKGRPLTNDSFDGSDLDGISFEVHGLHPKSYFCTALDFIMSSLFFVCLWIIPFMISYDLSEEVLLGLSLTHQTRTQCAHSENMKLFDPLSRIG</sequence>
<name>A0A1Y2CND4_9FUNG</name>
<keyword evidence="2" id="KW-1185">Reference proteome</keyword>
<comment type="caution">
    <text evidence="1">The sequence shown here is derived from an EMBL/GenBank/DDBJ whole genome shotgun (WGS) entry which is preliminary data.</text>
</comment>
<reference evidence="1 2" key="1">
    <citation type="submission" date="2016-07" db="EMBL/GenBank/DDBJ databases">
        <title>Pervasive Adenine N6-methylation of Active Genes in Fungi.</title>
        <authorList>
            <consortium name="DOE Joint Genome Institute"/>
            <person name="Mondo S.J."/>
            <person name="Dannebaum R.O."/>
            <person name="Kuo R.C."/>
            <person name="Labutti K."/>
            <person name="Haridas S."/>
            <person name="Kuo A."/>
            <person name="Salamov A."/>
            <person name="Ahrendt S.R."/>
            <person name="Lipzen A."/>
            <person name="Sullivan W."/>
            <person name="Andreopoulos W.B."/>
            <person name="Clum A."/>
            <person name="Lindquist E."/>
            <person name="Daum C."/>
            <person name="Ramamoorthy G.K."/>
            <person name="Gryganskyi A."/>
            <person name="Culley D."/>
            <person name="Magnuson J.K."/>
            <person name="James T.Y."/>
            <person name="O'Malley M.A."/>
            <person name="Stajich J.E."/>
            <person name="Spatafora J.W."/>
            <person name="Visel A."/>
            <person name="Grigoriev I.V."/>
        </authorList>
    </citation>
    <scope>NUCLEOTIDE SEQUENCE [LARGE SCALE GENOMIC DNA]</scope>
    <source>
        <strain evidence="1 2">JEL800</strain>
    </source>
</reference>